<name>A0AAN8YXC3_9MAGN</name>
<dbReference type="PANTHER" id="PTHR34272:SF1">
    <property type="entry name" value="EXPRESSED PROTEIN"/>
    <property type="match status" value="1"/>
</dbReference>
<keyword evidence="4" id="KW-1185">Reference proteome</keyword>
<comment type="caution">
    <text evidence="3">The sequence shown here is derived from an EMBL/GenBank/DDBJ whole genome shotgun (WGS) entry which is preliminary data.</text>
</comment>
<evidence type="ECO:0000313" key="4">
    <source>
        <dbReference type="Proteomes" id="UP001370490"/>
    </source>
</evidence>
<feature type="region of interest" description="Disordered" evidence="1">
    <location>
        <begin position="57"/>
        <end position="84"/>
    </location>
</feature>
<feature type="compositionally biased region" description="Pro residues" evidence="1">
    <location>
        <begin position="64"/>
        <end position="81"/>
    </location>
</feature>
<organism evidence="3 4">
    <name type="scientific">Dillenia turbinata</name>
    <dbReference type="NCBI Taxonomy" id="194707"/>
    <lineage>
        <taxon>Eukaryota</taxon>
        <taxon>Viridiplantae</taxon>
        <taxon>Streptophyta</taxon>
        <taxon>Embryophyta</taxon>
        <taxon>Tracheophyta</taxon>
        <taxon>Spermatophyta</taxon>
        <taxon>Magnoliopsida</taxon>
        <taxon>eudicotyledons</taxon>
        <taxon>Gunneridae</taxon>
        <taxon>Pentapetalae</taxon>
        <taxon>Dilleniales</taxon>
        <taxon>Dilleniaceae</taxon>
        <taxon>Dillenia</taxon>
    </lineage>
</organism>
<reference evidence="3 4" key="1">
    <citation type="submission" date="2023-12" db="EMBL/GenBank/DDBJ databases">
        <title>A high-quality genome assembly for Dillenia turbinata (Dilleniales).</title>
        <authorList>
            <person name="Chanderbali A."/>
        </authorList>
    </citation>
    <scope>NUCLEOTIDE SEQUENCE [LARGE SCALE GENOMIC DNA]</scope>
    <source>
        <strain evidence="3">LSX21</strain>
        <tissue evidence="3">Leaf</tissue>
    </source>
</reference>
<dbReference type="EMBL" id="JBAMMX010000024">
    <property type="protein sequence ID" value="KAK6916546.1"/>
    <property type="molecule type" value="Genomic_DNA"/>
</dbReference>
<evidence type="ECO:0000259" key="2">
    <source>
        <dbReference type="Pfam" id="PF23324"/>
    </source>
</evidence>
<evidence type="ECO:0000313" key="3">
    <source>
        <dbReference type="EMBL" id="KAK6916546.1"/>
    </source>
</evidence>
<proteinExistence type="predicted"/>
<dbReference type="Proteomes" id="UP001370490">
    <property type="component" value="Unassembled WGS sequence"/>
</dbReference>
<protein>
    <recommendedName>
        <fullName evidence="2">DUF7086 domain-containing protein</fullName>
    </recommendedName>
</protein>
<dbReference type="Pfam" id="PF23324">
    <property type="entry name" value="DUF7086"/>
    <property type="match status" value="1"/>
</dbReference>
<dbReference type="InterPro" id="IPR055513">
    <property type="entry name" value="DUF7086"/>
</dbReference>
<feature type="region of interest" description="Disordered" evidence="1">
    <location>
        <begin position="1"/>
        <end position="42"/>
    </location>
</feature>
<gene>
    <name evidence="3" type="ORF">RJ641_019407</name>
</gene>
<sequence>MHNGQDHKGTDGKEGMRKRREFASQEDQVGLTNKMVNAQVGQDDRTHGYFLDLSLSLSARTSKTPPPPSLPPPPIPPPPHEGPLSLQSNFLIPPALSTAQQPLQPSFIPIYNPASPMSSPRSTAAPPPPMASVRPILRLQPRRCSPQGKSPTIPPPFPWATDQRATVHSLAYLMALNITTIRDQVQCKRCEQQYEIGFNVREKFVQIGVYILENKDTMHHRAPSSWTNPTFPTCGHCNQQNGVRPIIAKKKKSINWLFLFLGEMIGYCRLPQLKYFCKHTRNHRTGAKDRLVYITYLGLCKQLDPNFPFDD</sequence>
<evidence type="ECO:0000256" key="1">
    <source>
        <dbReference type="SAM" id="MobiDB-lite"/>
    </source>
</evidence>
<dbReference type="PANTHER" id="PTHR34272">
    <property type="entry name" value="EXPRESSED PROTEIN"/>
    <property type="match status" value="1"/>
</dbReference>
<feature type="domain" description="DUF7086" evidence="2">
    <location>
        <begin position="171"/>
        <end position="303"/>
    </location>
</feature>
<accession>A0AAN8YXC3</accession>
<dbReference type="AlphaFoldDB" id="A0AAN8YXC3"/>
<feature type="compositionally biased region" description="Basic and acidic residues" evidence="1">
    <location>
        <begin position="1"/>
        <end position="15"/>
    </location>
</feature>
<feature type="compositionally biased region" description="Polar residues" evidence="1">
    <location>
        <begin position="25"/>
        <end position="40"/>
    </location>
</feature>